<evidence type="ECO:0000313" key="2">
    <source>
        <dbReference type="EMBL" id="AAX95012.1"/>
    </source>
</evidence>
<dbReference type="Proteomes" id="UP000000763">
    <property type="component" value="Chromosome 11"/>
</dbReference>
<accession>Q2QZB5</accession>
<proteinExistence type="predicted"/>
<evidence type="ECO:0000313" key="3">
    <source>
        <dbReference type="Proteomes" id="UP000000763"/>
    </source>
</evidence>
<feature type="compositionally biased region" description="Gly residues" evidence="1">
    <location>
        <begin position="36"/>
        <end position="45"/>
    </location>
</feature>
<feature type="region of interest" description="Disordered" evidence="1">
    <location>
        <begin position="1"/>
        <end position="66"/>
    </location>
</feature>
<name>Q2QZB5_ORYSJ</name>
<sequence>MAAERAERVRASGGSGEEGVEGGGHGGGEVVAARVSGGGGGNGGGEGERRTLEEVERVRSPVTGTNCRSVTNEATCDRPNVLGRHR</sequence>
<dbReference type="EMBL" id="AC146937">
    <property type="protein sequence ID" value="AAX95012.1"/>
    <property type="molecule type" value="Genomic_DNA"/>
</dbReference>
<feature type="compositionally biased region" description="Basic and acidic residues" evidence="1">
    <location>
        <begin position="46"/>
        <end position="59"/>
    </location>
</feature>
<feature type="compositionally biased region" description="Gly residues" evidence="1">
    <location>
        <begin position="13"/>
        <end position="29"/>
    </location>
</feature>
<feature type="compositionally biased region" description="Basic and acidic residues" evidence="1">
    <location>
        <begin position="1"/>
        <end position="10"/>
    </location>
</feature>
<dbReference type="AlphaFoldDB" id="Q2QZB5"/>
<reference evidence="3" key="2">
    <citation type="journal article" date="2008" name="Nucleic Acids Res.">
        <title>The rice annotation project database (RAP-DB): 2008 update.</title>
        <authorList>
            <consortium name="The rice annotation project (RAP)"/>
        </authorList>
    </citation>
    <scope>GENOME REANNOTATION</scope>
    <source>
        <strain evidence="3">cv. Nipponbare</strain>
    </source>
</reference>
<organism evidence="2 3">
    <name type="scientific">Oryza sativa subsp. japonica</name>
    <name type="common">Rice</name>
    <dbReference type="NCBI Taxonomy" id="39947"/>
    <lineage>
        <taxon>Eukaryota</taxon>
        <taxon>Viridiplantae</taxon>
        <taxon>Streptophyta</taxon>
        <taxon>Embryophyta</taxon>
        <taxon>Tracheophyta</taxon>
        <taxon>Spermatophyta</taxon>
        <taxon>Magnoliopsida</taxon>
        <taxon>Liliopsida</taxon>
        <taxon>Poales</taxon>
        <taxon>Poaceae</taxon>
        <taxon>BOP clade</taxon>
        <taxon>Oryzoideae</taxon>
        <taxon>Oryzeae</taxon>
        <taxon>Oryzinae</taxon>
        <taxon>Oryza</taxon>
        <taxon>Oryza sativa</taxon>
    </lineage>
</organism>
<gene>
    <name evidence="2" type="ordered locus">LOC_Os11g47060</name>
</gene>
<evidence type="ECO:0000256" key="1">
    <source>
        <dbReference type="SAM" id="MobiDB-lite"/>
    </source>
</evidence>
<protein>
    <submittedName>
        <fullName evidence="2">Uncharacterized protein</fullName>
    </submittedName>
</protein>
<reference evidence="3" key="1">
    <citation type="journal article" date="2005" name="Nature">
        <title>The map-based sequence of the rice genome.</title>
        <authorList>
            <consortium name="International rice genome sequencing project (IRGSP)"/>
            <person name="Matsumoto T."/>
            <person name="Wu J."/>
            <person name="Kanamori H."/>
            <person name="Katayose Y."/>
            <person name="Fujisawa M."/>
            <person name="Namiki N."/>
            <person name="Mizuno H."/>
            <person name="Yamamoto K."/>
            <person name="Antonio B.A."/>
            <person name="Baba T."/>
            <person name="Sakata K."/>
            <person name="Nagamura Y."/>
            <person name="Aoki H."/>
            <person name="Arikawa K."/>
            <person name="Arita K."/>
            <person name="Bito T."/>
            <person name="Chiden Y."/>
            <person name="Fujitsuka N."/>
            <person name="Fukunaka R."/>
            <person name="Hamada M."/>
            <person name="Harada C."/>
            <person name="Hayashi A."/>
            <person name="Hijishita S."/>
            <person name="Honda M."/>
            <person name="Hosokawa S."/>
            <person name="Ichikawa Y."/>
            <person name="Idonuma A."/>
            <person name="Iijima M."/>
            <person name="Ikeda M."/>
            <person name="Ikeno M."/>
            <person name="Ito K."/>
            <person name="Ito S."/>
            <person name="Ito T."/>
            <person name="Ito Y."/>
            <person name="Ito Y."/>
            <person name="Iwabuchi A."/>
            <person name="Kamiya K."/>
            <person name="Karasawa W."/>
            <person name="Kurita K."/>
            <person name="Katagiri S."/>
            <person name="Kikuta A."/>
            <person name="Kobayashi H."/>
            <person name="Kobayashi N."/>
            <person name="Machita K."/>
            <person name="Maehara T."/>
            <person name="Masukawa M."/>
            <person name="Mizubayashi T."/>
            <person name="Mukai Y."/>
            <person name="Nagasaki H."/>
            <person name="Nagata Y."/>
            <person name="Naito S."/>
            <person name="Nakashima M."/>
            <person name="Nakama Y."/>
            <person name="Nakamichi Y."/>
            <person name="Nakamura M."/>
            <person name="Meguro A."/>
            <person name="Negishi M."/>
            <person name="Ohta I."/>
            <person name="Ohta T."/>
            <person name="Okamoto M."/>
            <person name="Ono N."/>
            <person name="Saji S."/>
            <person name="Sakaguchi M."/>
            <person name="Sakai K."/>
            <person name="Shibata M."/>
            <person name="Shimokawa T."/>
            <person name="Song J."/>
            <person name="Takazaki Y."/>
            <person name="Terasawa K."/>
            <person name="Tsugane M."/>
            <person name="Tsuji K."/>
            <person name="Ueda S."/>
            <person name="Waki K."/>
            <person name="Yamagata H."/>
            <person name="Yamamoto M."/>
            <person name="Yamamoto S."/>
            <person name="Yamane H."/>
            <person name="Yoshiki S."/>
            <person name="Yoshihara R."/>
            <person name="Yukawa K."/>
            <person name="Zhong H."/>
            <person name="Yano M."/>
            <person name="Yuan Q."/>
            <person name="Ouyang S."/>
            <person name="Liu J."/>
            <person name="Jones K.M."/>
            <person name="Gansberger K."/>
            <person name="Moffat K."/>
            <person name="Hill J."/>
            <person name="Bera J."/>
            <person name="Fadrosh D."/>
            <person name="Jin S."/>
            <person name="Johri S."/>
            <person name="Kim M."/>
            <person name="Overton L."/>
            <person name="Reardon M."/>
            <person name="Tsitrin T."/>
            <person name="Vuong H."/>
            <person name="Weaver B."/>
            <person name="Ciecko A."/>
            <person name="Tallon L."/>
            <person name="Jackson J."/>
            <person name="Pai G."/>
            <person name="Aken S.V."/>
            <person name="Utterback T."/>
            <person name="Reidmuller S."/>
            <person name="Feldblyum T."/>
            <person name="Hsiao J."/>
            <person name="Zismann V."/>
            <person name="Iobst S."/>
            <person name="de Vazeille A.R."/>
            <person name="Buell C.R."/>
            <person name="Ying K."/>
            <person name="Li Y."/>
            <person name="Lu T."/>
            <person name="Huang Y."/>
            <person name="Zhao Q."/>
            <person name="Feng Q."/>
            <person name="Zhang L."/>
            <person name="Zhu J."/>
            <person name="Weng Q."/>
            <person name="Mu J."/>
            <person name="Lu Y."/>
            <person name="Fan D."/>
            <person name="Liu Y."/>
            <person name="Guan J."/>
            <person name="Zhang Y."/>
            <person name="Yu S."/>
            <person name="Liu X."/>
            <person name="Zhang Y."/>
            <person name="Hong G."/>
            <person name="Han B."/>
            <person name="Choisne N."/>
            <person name="Demange N."/>
            <person name="Orjeda G."/>
            <person name="Samain S."/>
            <person name="Cattolico L."/>
            <person name="Pelletier E."/>
            <person name="Couloux A."/>
            <person name="Segurens B."/>
            <person name="Wincker P."/>
            <person name="D'Hont A."/>
            <person name="Scarpelli C."/>
            <person name="Weissenbach J."/>
            <person name="Salanoubat M."/>
            <person name="Quetier F."/>
            <person name="Yu Y."/>
            <person name="Kim H.R."/>
            <person name="Rambo T."/>
            <person name="Currie J."/>
            <person name="Collura K."/>
            <person name="Luo M."/>
            <person name="Yang T."/>
            <person name="Ammiraju J.S.S."/>
            <person name="Engler F."/>
            <person name="Soderlund C."/>
            <person name="Wing R.A."/>
            <person name="Palmer L.E."/>
            <person name="de la Bastide M."/>
            <person name="Spiegel L."/>
            <person name="Nascimento L."/>
            <person name="Zutavern T."/>
            <person name="O'Shaughnessy A."/>
            <person name="Dike S."/>
            <person name="Dedhia N."/>
            <person name="Preston R."/>
            <person name="Balija V."/>
            <person name="McCombie W.R."/>
            <person name="Chow T."/>
            <person name="Chen H."/>
            <person name="Chung M."/>
            <person name="Chen C."/>
            <person name="Shaw J."/>
            <person name="Wu H."/>
            <person name="Hsiao K."/>
            <person name="Chao Y."/>
            <person name="Chu M."/>
            <person name="Cheng C."/>
            <person name="Hour A."/>
            <person name="Lee P."/>
            <person name="Lin S."/>
            <person name="Lin Y."/>
            <person name="Liou J."/>
            <person name="Liu S."/>
            <person name="Hsing Y."/>
            <person name="Raghuvanshi S."/>
            <person name="Mohanty A."/>
            <person name="Bharti A.K."/>
            <person name="Gaur A."/>
            <person name="Gupta V."/>
            <person name="Kumar D."/>
            <person name="Ravi V."/>
            <person name="Vij S."/>
            <person name="Kapur A."/>
            <person name="Khurana P."/>
            <person name="Khurana P."/>
            <person name="Khurana J.P."/>
            <person name="Tyagi A.K."/>
            <person name="Gaikwad K."/>
            <person name="Singh A."/>
            <person name="Dalal V."/>
            <person name="Srivastava S."/>
            <person name="Dixit A."/>
            <person name="Pal A.K."/>
            <person name="Ghazi I.A."/>
            <person name="Yadav M."/>
            <person name="Pandit A."/>
            <person name="Bhargava A."/>
            <person name="Sureshbabu K."/>
            <person name="Batra K."/>
            <person name="Sharma T.R."/>
            <person name="Mohapatra T."/>
            <person name="Singh N.K."/>
            <person name="Messing J."/>
            <person name="Nelson A.B."/>
            <person name="Fuks G."/>
            <person name="Kavchok S."/>
            <person name="Keizer G."/>
            <person name="Linton E."/>
            <person name="Llaca V."/>
            <person name="Song R."/>
            <person name="Tanyolac B."/>
            <person name="Young S."/>
            <person name="Ho-Il K."/>
            <person name="Hahn J.H."/>
            <person name="Sangsakoo G."/>
            <person name="Vanavichit A."/>
            <person name="de Mattos Luiz.A.T."/>
            <person name="Zimmer P.D."/>
            <person name="Malone G."/>
            <person name="Dellagostin O."/>
            <person name="de Oliveira A.C."/>
            <person name="Bevan M."/>
            <person name="Bancroft I."/>
            <person name="Minx P."/>
            <person name="Cordum H."/>
            <person name="Wilson R."/>
            <person name="Cheng Z."/>
            <person name="Jin W."/>
            <person name="Jiang J."/>
            <person name="Leong S.A."/>
            <person name="Iwama H."/>
            <person name="Gojobori T."/>
            <person name="Itoh T."/>
            <person name="Niimura Y."/>
            <person name="Fujii Y."/>
            <person name="Habara T."/>
            <person name="Sakai H."/>
            <person name="Sato Y."/>
            <person name="Wilson G."/>
            <person name="Kumar K."/>
            <person name="McCouch S."/>
            <person name="Juretic N."/>
            <person name="Hoen D."/>
            <person name="Wright S."/>
            <person name="Bruskiewich R."/>
            <person name="Bureau T."/>
            <person name="Miyao A."/>
            <person name="Hirochika H."/>
            <person name="Nishikawa T."/>
            <person name="Kadowaki K."/>
            <person name="Sugiura M."/>
            <person name="Burr B."/>
            <person name="Sasaki T."/>
        </authorList>
    </citation>
    <scope>NUCLEOTIDE SEQUENCE [LARGE SCALE GENOMIC DNA]</scope>
    <source>
        <strain evidence="3">cv. Nipponbare</strain>
    </source>
</reference>